<name>A0A518ILN8_9PLAN</name>
<dbReference type="AlphaFoldDB" id="A0A518ILN8"/>
<gene>
    <name evidence="1" type="ORF">Enr17x_61020</name>
</gene>
<dbReference type="OrthoDB" id="2604824at2"/>
<dbReference type="EMBL" id="CP037452">
    <property type="protein sequence ID" value="QDV54019.1"/>
    <property type="molecule type" value="Genomic_DNA"/>
</dbReference>
<dbReference type="InterPro" id="IPR045665">
    <property type="entry name" value="DUF6386"/>
</dbReference>
<reference evidence="1 2" key="1">
    <citation type="submission" date="2019-03" db="EMBL/GenBank/DDBJ databases">
        <title>Deep-cultivation of Planctomycetes and their phenomic and genomic characterization uncovers novel biology.</title>
        <authorList>
            <person name="Wiegand S."/>
            <person name="Jogler M."/>
            <person name="Boedeker C."/>
            <person name="Pinto D."/>
            <person name="Vollmers J."/>
            <person name="Rivas-Marin E."/>
            <person name="Kohn T."/>
            <person name="Peeters S.H."/>
            <person name="Heuer A."/>
            <person name="Rast P."/>
            <person name="Oberbeckmann S."/>
            <person name="Bunk B."/>
            <person name="Jeske O."/>
            <person name="Meyerdierks A."/>
            <person name="Storesund J.E."/>
            <person name="Kallscheuer N."/>
            <person name="Luecker S."/>
            <person name="Lage O.M."/>
            <person name="Pohl T."/>
            <person name="Merkel B.J."/>
            <person name="Hornburger P."/>
            <person name="Mueller R.-W."/>
            <person name="Bruemmer F."/>
            <person name="Labrenz M."/>
            <person name="Spormann A.M."/>
            <person name="Op den Camp H."/>
            <person name="Overmann J."/>
            <person name="Amann R."/>
            <person name="Jetten M.S.M."/>
            <person name="Mascher T."/>
            <person name="Medema M.H."/>
            <person name="Devos D.P."/>
            <person name="Kaster A.-K."/>
            <person name="Ovreas L."/>
            <person name="Rohde M."/>
            <person name="Galperin M.Y."/>
            <person name="Jogler C."/>
        </authorList>
    </citation>
    <scope>NUCLEOTIDE SEQUENCE [LARGE SCALE GENOMIC DNA]</scope>
    <source>
        <strain evidence="1 2">Enr17</strain>
    </source>
</reference>
<sequence length="261" mass="29140">MDQTFQFFTDTATLAIFDPQCLQHRAADIVDWWCDDVGQLEEVKTGVIALVSLGGDGVYQARITDDELTSDERDYAAELVENLGVDVVSGALFIGPGECLPGGDAQFSSVNEERGILLKIPNGKYCIEVYSIDWFESPRWWTENQQPPENAPADYVAVLRSRMAPLDEINSEPRFTGDTDQFLFESATRLIGPQPGMVLSTKVRKGPHGLTLRECGPCDYTPSLIDYSDVAWKDTIRFQVISVDHEAREMTGEFLEKVEAM</sequence>
<dbReference type="Pfam" id="PF19923">
    <property type="entry name" value="DUF6386"/>
    <property type="match status" value="1"/>
</dbReference>
<accession>A0A518ILN8</accession>
<organism evidence="1 2">
    <name type="scientific">Gimesia fumaroli</name>
    <dbReference type="NCBI Taxonomy" id="2527976"/>
    <lineage>
        <taxon>Bacteria</taxon>
        <taxon>Pseudomonadati</taxon>
        <taxon>Planctomycetota</taxon>
        <taxon>Planctomycetia</taxon>
        <taxon>Planctomycetales</taxon>
        <taxon>Planctomycetaceae</taxon>
        <taxon>Gimesia</taxon>
    </lineage>
</organism>
<proteinExistence type="predicted"/>
<dbReference type="RefSeq" id="WP_145313831.1">
    <property type="nucleotide sequence ID" value="NZ_CP037452.1"/>
</dbReference>
<dbReference type="KEGG" id="gfm:Enr17x_61020"/>
<protein>
    <submittedName>
        <fullName evidence="1">Uncharacterized protein</fullName>
    </submittedName>
</protein>
<evidence type="ECO:0000313" key="1">
    <source>
        <dbReference type="EMBL" id="QDV54019.1"/>
    </source>
</evidence>
<dbReference type="Proteomes" id="UP000318313">
    <property type="component" value="Chromosome"/>
</dbReference>
<keyword evidence="2" id="KW-1185">Reference proteome</keyword>
<evidence type="ECO:0000313" key="2">
    <source>
        <dbReference type="Proteomes" id="UP000318313"/>
    </source>
</evidence>